<feature type="region of interest" description="Disordered" evidence="1">
    <location>
        <begin position="1"/>
        <end position="61"/>
    </location>
</feature>
<dbReference type="InterPro" id="IPR019446">
    <property type="entry name" value="BMT5-like"/>
</dbReference>
<proteinExistence type="predicted"/>
<protein>
    <recommendedName>
        <fullName evidence="2">25S rRNA (uridine-N(3))-methyltransferase BMT5-like domain-containing protein</fullName>
    </recommendedName>
</protein>
<feature type="compositionally biased region" description="Polar residues" evidence="1">
    <location>
        <begin position="242"/>
        <end position="260"/>
    </location>
</feature>
<dbReference type="AlphaFoldDB" id="A0A9W8BIZ4"/>
<dbReference type="GO" id="GO:0070475">
    <property type="term" value="P:rRNA base methylation"/>
    <property type="evidence" value="ECO:0007669"/>
    <property type="project" value="InterPro"/>
</dbReference>
<dbReference type="EMBL" id="JANBQF010000002">
    <property type="protein sequence ID" value="KAJ2008603.1"/>
    <property type="molecule type" value="Genomic_DNA"/>
</dbReference>
<keyword evidence="4" id="KW-1185">Reference proteome</keyword>
<evidence type="ECO:0000259" key="2">
    <source>
        <dbReference type="Pfam" id="PF10354"/>
    </source>
</evidence>
<feature type="compositionally biased region" description="Basic residues" evidence="1">
    <location>
        <begin position="425"/>
        <end position="436"/>
    </location>
</feature>
<feature type="compositionally biased region" description="Polar residues" evidence="1">
    <location>
        <begin position="412"/>
        <end position="424"/>
    </location>
</feature>
<evidence type="ECO:0000313" key="3">
    <source>
        <dbReference type="EMBL" id="KAJ2008603.1"/>
    </source>
</evidence>
<feature type="region of interest" description="Disordered" evidence="1">
    <location>
        <begin position="193"/>
        <end position="260"/>
    </location>
</feature>
<dbReference type="OrthoDB" id="273345at2759"/>
<dbReference type="GO" id="GO:0070042">
    <property type="term" value="F:rRNA (uridine-N3-)-methyltransferase activity"/>
    <property type="evidence" value="ECO:0007669"/>
    <property type="project" value="InterPro"/>
</dbReference>
<feature type="region of interest" description="Disordered" evidence="1">
    <location>
        <begin position="396"/>
        <end position="455"/>
    </location>
</feature>
<organism evidence="3 4">
    <name type="scientific">Coemansia thaxteri</name>
    <dbReference type="NCBI Taxonomy" id="2663907"/>
    <lineage>
        <taxon>Eukaryota</taxon>
        <taxon>Fungi</taxon>
        <taxon>Fungi incertae sedis</taxon>
        <taxon>Zoopagomycota</taxon>
        <taxon>Kickxellomycotina</taxon>
        <taxon>Kickxellomycetes</taxon>
        <taxon>Kickxellales</taxon>
        <taxon>Kickxellaceae</taxon>
        <taxon>Coemansia</taxon>
    </lineage>
</organism>
<dbReference type="Pfam" id="PF10354">
    <property type="entry name" value="BMT5-like"/>
    <property type="match status" value="1"/>
</dbReference>
<name>A0A9W8BIZ4_9FUNG</name>
<dbReference type="PANTHER" id="PTHR11538:SF26">
    <property type="entry name" value="FERREDOXIN-FOLD ANTICODON-BINDING DOMAIN-CONTAINING PROTEIN 1"/>
    <property type="match status" value="1"/>
</dbReference>
<dbReference type="GO" id="GO:0005737">
    <property type="term" value="C:cytoplasm"/>
    <property type="evidence" value="ECO:0007669"/>
    <property type="project" value="TreeGrafter"/>
</dbReference>
<sequence>MPKAAKGKQSKLRSALQQVQQRKAKVDAARRAMENNENKRKSIAKSKGGRGSNKKRKRGPYFPYRKHNTILLIGEGNFSFASSIAKRLGSGMNVVATAYDSEQVVAQKYSGDAAKHIAEFESFGGTVLYDIDGTALEGHSELRGKRFTHIVFNFPHAGAGIKDQVRNIQTNQLLIAGFFSSALPFLTTGMLPSATRRRSSTAGRKQPTSKLDRGGVDGGTSSGTDSGGDSDGSDHDGAANANRVNNGTRRSRTKISTAGSNGEFEFEGAKATVVYDEGDNSDSDAEFGFPGNCSAEAEDADDTQSEFRPNLDCAGQIHVTLKSGLPYEQWNIKRLAKETGLASYKTYPFELDAFPGYEHRRTLGFKEGVSKDENQEIRDKAPKLYAFCAKPVAEAEQTGEHSEVVAVASATEPATPSANSAAKTKQSKPKQSKPKRMPAINSESYDYKSLVRKRR</sequence>
<feature type="compositionally biased region" description="Gly residues" evidence="1">
    <location>
        <begin position="216"/>
        <end position="230"/>
    </location>
</feature>
<gene>
    <name evidence="3" type="ORF">H4R26_000079</name>
</gene>
<feature type="compositionally biased region" description="Basic residues" evidence="1">
    <location>
        <begin position="1"/>
        <end position="11"/>
    </location>
</feature>
<comment type="caution">
    <text evidence="3">The sequence shown here is derived from an EMBL/GenBank/DDBJ whole genome shotgun (WGS) entry which is preliminary data.</text>
</comment>
<feature type="compositionally biased region" description="Basic and acidic residues" evidence="1">
    <location>
        <begin position="24"/>
        <end position="40"/>
    </location>
</feature>
<feature type="domain" description="25S rRNA (uridine-N(3))-methyltransferase BMT5-like" evidence="2">
    <location>
        <begin position="71"/>
        <end position="361"/>
    </location>
</feature>
<reference evidence="3" key="1">
    <citation type="submission" date="2022-07" db="EMBL/GenBank/DDBJ databases">
        <title>Phylogenomic reconstructions and comparative analyses of Kickxellomycotina fungi.</title>
        <authorList>
            <person name="Reynolds N.K."/>
            <person name="Stajich J.E."/>
            <person name="Barry K."/>
            <person name="Grigoriev I.V."/>
            <person name="Crous P."/>
            <person name="Smith M.E."/>
        </authorList>
    </citation>
    <scope>NUCLEOTIDE SEQUENCE</scope>
    <source>
        <strain evidence="3">IMI 214461</strain>
    </source>
</reference>
<dbReference type="Proteomes" id="UP001150907">
    <property type="component" value="Unassembled WGS sequence"/>
</dbReference>
<dbReference type="PANTHER" id="PTHR11538">
    <property type="entry name" value="PHENYLALANYL-TRNA SYNTHETASE"/>
    <property type="match status" value="1"/>
</dbReference>
<evidence type="ECO:0000256" key="1">
    <source>
        <dbReference type="SAM" id="MobiDB-lite"/>
    </source>
</evidence>
<evidence type="ECO:0000313" key="4">
    <source>
        <dbReference type="Proteomes" id="UP001150907"/>
    </source>
</evidence>
<accession>A0A9W8BIZ4</accession>
<feature type="compositionally biased region" description="Basic residues" evidence="1">
    <location>
        <begin position="41"/>
        <end position="61"/>
    </location>
</feature>